<keyword evidence="2" id="KW-1133">Transmembrane helix</keyword>
<dbReference type="Proteomes" id="UP000314294">
    <property type="component" value="Unassembled WGS sequence"/>
</dbReference>
<dbReference type="AlphaFoldDB" id="A0A4Z2HW35"/>
<sequence length="119" mass="13202">MKEQSKIRTTKTSQMIRRQDAQDQSEQSMELSIMDHLTDDYANVEEPSGKKKRLSKSPESVYEDVLIEPNRTGATLSGVKKSSCRAAAVVLGLLCLFLLAGLITLGCLCEYFVSTLMKP</sequence>
<feature type="compositionally biased region" description="Polar residues" evidence="1">
    <location>
        <begin position="10"/>
        <end position="30"/>
    </location>
</feature>
<feature type="transmembrane region" description="Helical" evidence="2">
    <location>
        <begin position="86"/>
        <end position="113"/>
    </location>
</feature>
<evidence type="ECO:0000256" key="1">
    <source>
        <dbReference type="SAM" id="MobiDB-lite"/>
    </source>
</evidence>
<dbReference type="EMBL" id="SRLO01000175">
    <property type="protein sequence ID" value="TNN69515.1"/>
    <property type="molecule type" value="Genomic_DNA"/>
</dbReference>
<keyword evidence="2" id="KW-0472">Membrane</keyword>
<evidence type="ECO:0000313" key="3">
    <source>
        <dbReference type="EMBL" id="TNN69515.1"/>
    </source>
</evidence>
<organism evidence="3 4">
    <name type="scientific">Liparis tanakae</name>
    <name type="common">Tanaka's snailfish</name>
    <dbReference type="NCBI Taxonomy" id="230148"/>
    <lineage>
        <taxon>Eukaryota</taxon>
        <taxon>Metazoa</taxon>
        <taxon>Chordata</taxon>
        <taxon>Craniata</taxon>
        <taxon>Vertebrata</taxon>
        <taxon>Euteleostomi</taxon>
        <taxon>Actinopterygii</taxon>
        <taxon>Neopterygii</taxon>
        <taxon>Teleostei</taxon>
        <taxon>Neoteleostei</taxon>
        <taxon>Acanthomorphata</taxon>
        <taxon>Eupercaria</taxon>
        <taxon>Perciformes</taxon>
        <taxon>Cottioidei</taxon>
        <taxon>Cottales</taxon>
        <taxon>Liparidae</taxon>
        <taxon>Liparis</taxon>
    </lineage>
</organism>
<keyword evidence="2" id="KW-0812">Transmembrane</keyword>
<evidence type="ECO:0000313" key="4">
    <source>
        <dbReference type="Proteomes" id="UP000314294"/>
    </source>
</evidence>
<proteinExistence type="predicted"/>
<name>A0A4Z2HW35_9TELE</name>
<comment type="caution">
    <text evidence="3">The sequence shown here is derived from an EMBL/GenBank/DDBJ whole genome shotgun (WGS) entry which is preliminary data.</text>
</comment>
<dbReference type="OrthoDB" id="8950604at2759"/>
<protein>
    <submittedName>
        <fullName evidence="3">Uncharacterized protein</fullName>
    </submittedName>
</protein>
<accession>A0A4Z2HW35</accession>
<feature type="region of interest" description="Disordered" evidence="1">
    <location>
        <begin position="1"/>
        <end position="60"/>
    </location>
</feature>
<reference evidence="3 4" key="1">
    <citation type="submission" date="2019-03" db="EMBL/GenBank/DDBJ databases">
        <title>First draft genome of Liparis tanakae, snailfish: a comprehensive survey of snailfish specific genes.</title>
        <authorList>
            <person name="Kim W."/>
            <person name="Song I."/>
            <person name="Jeong J.-H."/>
            <person name="Kim D."/>
            <person name="Kim S."/>
            <person name="Ryu S."/>
            <person name="Song J.Y."/>
            <person name="Lee S.K."/>
        </authorList>
    </citation>
    <scope>NUCLEOTIDE SEQUENCE [LARGE SCALE GENOMIC DNA]</scope>
    <source>
        <tissue evidence="3">Muscle</tissue>
    </source>
</reference>
<gene>
    <name evidence="3" type="ORF">EYF80_020349</name>
</gene>
<keyword evidence="4" id="KW-1185">Reference proteome</keyword>
<evidence type="ECO:0000256" key="2">
    <source>
        <dbReference type="SAM" id="Phobius"/>
    </source>
</evidence>